<dbReference type="CDD" id="cd00462">
    <property type="entry name" value="PTH"/>
    <property type="match status" value="1"/>
</dbReference>
<dbReference type="AlphaFoldDB" id="A0A9C9ELY5"/>
<evidence type="ECO:0000256" key="6">
    <source>
        <dbReference type="ARBA" id="ARBA00050038"/>
    </source>
</evidence>
<keyword evidence="7" id="KW-0963">Cytoplasm</keyword>
<comment type="similarity">
    <text evidence="5 7 9">Belongs to the PTH family.</text>
</comment>
<dbReference type="InterPro" id="IPR036416">
    <property type="entry name" value="Pept_tRNA_hydro_sf"/>
</dbReference>
<feature type="site" description="Discriminates between blocked and unblocked aminoacyl-tRNA" evidence="7">
    <location>
        <position position="8"/>
    </location>
</feature>
<evidence type="ECO:0000313" key="10">
    <source>
        <dbReference type="EMBL" id="HEC78593.1"/>
    </source>
</evidence>
<comment type="catalytic activity">
    <reaction evidence="7 8">
        <text>an N-acyl-L-alpha-aminoacyl-tRNA + H2O = an N-acyl-L-amino acid + a tRNA + H(+)</text>
        <dbReference type="Rhea" id="RHEA:54448"/>
        <dbReference type="Rhea" id="RHEA-COMP:10123"/>
        <dbReference type="Rhea" id="RHEA-COMP:13883"/>
        <dbReference type="ChEBI" id="CHEBI:15377"/>
        <dbReference type="ChEBI" id="CHEBI:15378"/>
        <dbReference type="ChEBI" id="CHEBI:59874"/>
        <dbReference type="ChEBI" id="CHEBI:78442"/>
        <dbReference type="ChEBI" id="CHEBI:138191"/>
        <dbReference type="EC" id="3.1.1.29"/>
    </reaction>
</comment>
<dbReference type="GO" id="GO:0000049">
    <property type="term" value="F:tRNA binding"/>
    <property type="evidence" value="ECO:0007669"/>
    <property type="project" value="UniProtKB-UniRule"/>
</dbReference>
<comment type="subunit">
    <text evidence="7">Monomer.</text>
</comment>
<sequence>MILFGLGNPGLRYRSTRHNAGYLFLDLFAKEHRKRFRTLQGYRLTKVVVNGQKVELIKPLCWMNDSGIAVAAILEKRDEDFLVVVDDIALPLGRIRLRAKGSDGGHLGLRSIINILGYSDFPRLRIGVGYNDETFDVASYVLSPFSRSEKKLLRAVMKQGIKGLKMIFTDGFLKAQNYINSVDLTEKGSLE</sequence>
<dbReference type="Gene3D" id="3.40.50.1470">
    <property type="entry name" value="Peptidyl-tRNA hydrolase"/>
    <property type="match status" value="1"/>
</dbReference>
<dbReference type="PANTHER" id="PTHR17224:SF1">
    <property type="entry name" value="PEPTIDYL-TRNA HYDROLASE"/>
    <property type="match status" value="1"/>
</dbReference>
<evidence type="ECO:0000256" key="3">
    <source>
        <dbReference type="ARBA" id="ARBA00022801"/>
    </source>
</evidence>
<dbReference type="SUPFAM" id="SSF53178">
    <property type="entry name" value="Peptidyl-tRNA hydrolase-like"/>
    <property type="match status" value="1"/>
</dbReference>
<dbReference type="GO" id="GO:0072344">
    <property type="term" value="P:rescue of stalled ribosome"/>
    <property type="evidence" value="ECO:0007669"/>
    <property type="project" value="UniProtKB-UniRule"/>
</dbReference>
<gene>
    <name evidence="7" type="primary">pth</name>
    <name evidence="10" type="ORF">ENI34_05555</name>
</gene>
<comment type="function">
    <text evidence="7">Hydrolyzes ribosome-free peptidyl-tRNAs (with 1 or more amino acids incorporated), which drop off the ribosome during protein synthesis, or as a result of ribosome stalling.</text>
</comment>
<dbReference type="PROSITE" id="PS01195">
    <property type="entry name" value="PEPT_TRNA_HYDROL_1"/>
    <property type="match status" value="1"/>
</dbReference>
<evidence type="ECO:0000256" key="7">
    <source>
        <dbReference type="HAMAP-Rule" id="MF_00083"/>
    </source>
</evidence>
<evidence type="ECO:0000256" key="5">
    <source>
        <dbReference type="ARBA" id="ARBA00038063"/>
    </source>
</evidence>
<accession>A0A9C9ELY5</accession>
<dbReference type="GO" id="GO:0005737">
    <property type="term" value="C:cytoplasm"/>
    <property type="evidence" value="ECO:0007669"/>
    <property type="project" value="UniProtKB-SubCell"/>
</dbReference>
<name>A0A9C9ELY5_UNCW3</name>
<proteinExistence type="inferred from homology"/>
<dbReference type="GO" id="GO:0004045">
    <property type="term" value="F:peptidyl-tRNA hydrolase activity"/>
    <property type="evidence" value="ECO:0007669"/>
    <property type="project" value="UniProtKB-UniRule"/>
</dbReference>
<keyword evidence="2 7" id="KW-0820">tRNA-binding</keyword>
<feature type="binding site" evidence="7">
    <location>
        <position position="13"/>
    </location>
    <ligand>
        <name>tRNA</name>
        <dbReference type="ChEBI" id="CHEBI:17843"/>
    </ligand>
</feature>
<keyword evidence="3 7" id="KW-0378">Hydrolase</keyword>
<keyword evidence="4 7" id="KW-0694">RNA-binding</keyword>
<evidence type="ECO:0000256" key="4">
    <source>
        <dbReference type="ARBA" id="ARBA00022884"/>
    </source>
</evidence>
<evidence type="ECO:0000256" key="9">
    <source>
        <dbReference type="RuleBase" id="RU004320"/>
    </source>
</evidence>
<evidence type="ECO:0000256" key="2">
    <source>
        <dbReference type="ARBA" id="ARBA00022555"/>
    </source>
</evidence>
<dbReference type="Pfam" id="PF01195">
    <property type="entry name" value="Pept_tRNA_hydro"/>
    <property type="match status" value="1"/>
</dbReference>
<comment type="caution">
    <text evidence="10">The sequence shown here is derived from an EMBL/GenBank/DDBJ whole genome shotgun (WGS) entry which is preliminary data.</text>
</comment>
<dbReference type="EC" id="3.1.1.29" evidence="1 7"/>
<organism evidence="10 11">
    <name type="scientific">candidate division WOR-3 bacterium</name>
    <dbReference type="NCBI Taxonomy" id="2052148"/>
    <lineage>
        <taxon>Bacteria</taxon>
        <taxon>Bacteria division WOR-3</taxon>
    </lineage>
</organism>
<comment type="caution">
    <text evidence="7">Lacks conserved residue(s) required for the propagation of feature annotation.</text>
</comment>
<dbReference type="NCBIfam" id="TIGR00447">
    <property type="entry name" value="pth"/>
    <property type="match status" value="1"/>
</dbReference>
<dbReference type="InterPro" id="IPR001328">
    <property type="entry name" value="Pept_tRNA_hydro"/>
</dbReference>
<dbReference type="Proteomes" id="UP000885826">
    <property type="component" value="Unassembled WGS sequence"/>
</dbReference>
<protein>
    <recommendedName>
        <fullName evidence="6 7">Peptidyl-tRNA hydrolase</fullName>
        <shortName evidence="7">Pth</shortName>
        <ecNumber evidence="1 7">3.1.1.29</ecNumber>
    </recommendedName>
</protein>
<feature type="binding site" evidence="7">
    <location>
        <position position="64"/>
    </location>
    <ligand>
        <name>tRNA</name>
        <dbReference type="ChEBI" id="CHEBI:17843"/>
    </ligand>
</feature>
<dbReference type="GO" id="GO:0006515">
    <property type="term" value="P:protein quality control for misfolded or incompletely synthesized proteins"/>
    <property type="evidence" value="ECO:0007669"/>
    <property type="project" value="UniProtKB-UniRule"/>
</dbReference>
<evidence type="ECO:0000313" key="11">
    <source>
        <dbReference type="Proteomes" id="UP000885826"/>
    </source>
</evidence>
<comment type="subcellular location">
    <subcellularLocation>
        <location evidence="7">Cytoplasm</location>
    </subcellularLocation>
</comment>
<comment type="function">
    <text evidence="7">Catalyzes the release of premature peptidyl moieties from peptidyl-tRNA molecules trapped in stalled 50S ribosomal subunits, and thus maintains levels of free tRNAs and 50S ribosomes.</text>
</comment>
<feature type="active site" description="Proton acceptor" evidence="7">
    <location>
        <position position="18"/>
    </location>
</feature>
<dbReference type="InterPro" id="IPR018171">
    <property type="entry name" value="Pept_tRNA_hydro_CS"/>
</dbReference>
<feature type="site" description="Stabilizes the basic form of H active site to accept a proton" evidence="7">
    <location>
        <position position="86"/>
    </location>
</feature>
<evidence type="ECO:0000256" key="8">
    <source>
        <dbReference type="RuleBase" id="RU000673"/>
    </source>
</evidence>
<dbReference type="EMBL" id="DRIG01000061">
    <property type="protein sequence ID" value="HEC78593.1"/>
    <property type="molecule type" value="Genomic_DNA"/>
</dbReference>
<reference evidence="10" key="1">
    <citation type="journal article" date="2020" name="mSystems">
        <title>Genome- and Community-Level Interaction Insights into Carbon Utilization and Element Cycling Functions of Hydrothermarchaeota in Hydrothermal Sediment.</title>
        <authorList>
            <person name="Zhou Z."/>
            <person name="Liu Y."/>
            <person name="Xu W."/>
            <person name="Pan J."/>
            <person name="Luo Z.H."/>
            <person name="Li M."/>
        </authorList>
    </citation>
    <scope>NUCLEOTIDE SEQUENCE</scope>
    <source>
        <strain evidence="10">HyVt-388</strain>
    </source>
</reference>
<evidence type="ECO:0000256" key="1">
    <source>
        <dbReference type="ARBA" id="ARBA00013260"/>
    </source>
</evidence>
<dbReference type="HAMAP" id="MF_00083">
    <property type="entry name" value="Pept_tRNA_hydro_bact"/>
    <property type="match status" value="1"/>
</dbReference>
<dbReference type="PANTHER" id="PTHR17224">
    <property type="entry name" value="PEPTIDYL-TRNA HYDROLASE"/>
    <property type="match status" value="1"/>
</dbReference>